<dbReference type="AlphaFoldDB" id="A0A839H8J5"/>
<comment type="caution">
    <text evidence="1">The sequence shown here is derived from an EMBL/GenBank/DDBJ whole genome shotgun (WGS) entry which is preliminary data.</text>
</comment>
<dbReference type="Pfam" id="PF11197">
    <property type="entry name" value="DUF2835"/>
    <property type="match status" value="1"/>
</dbReference>
<dbReference type="EMBL" id="JABVCQ010000006">
    <property type="protein sequence ID" value="MBB1125324.1"/>
    <property type="molecule type" value="Genomic_DNA"/>
</dbReference>
<gene>
    <name evidence="1" type="ORF">HUK38_03645</name>
</gene>
<dbReference type="InterPro" id="IPR021363">
    <property type="entry name" value="DUF2835"/>
</dbReference>
<name>A0A839H8J5_9GAMM</name>
<protein>
    <submittedName>
        <fullName evidence="1">DUF2835 domain-containing protein</fullName>
    </submittedName>
</protein>
<organism evidence="1 2">
    <name type="scientific">Thiospirillum jenense</name>
    <dbReference type="NCBI Taxonomy" id="1653858"/>
    <lineage>
        <taxon>Bacteria</taxon>
        <taxon>Pseudomonadati</taxon>
        <taxon>Pseudomonadota</taxon>
        <taxon>Gammaproteobacteria</taxon>
        <taxon>Chromatiales</taxon>
        <taxon>Chromatiaceae</taxon>
        <taxon>Thiospirillum</taxon>
    </lineage>
</organism>
<sequence>MNTFFFSLKIHQDAFQAYYTGQARRVSVVAENGKRLELPAHVFRPFVNHQGVTGRFKVTIDDQYRLIQLERV</sequence>
<accession>A0A839H8J5</accession>
<dbReference type="RefSeq" id="WP_182582574.1">
    <property type="nucleotide sequence ID" value="NZ_JABVCQ010000006.1"/>
</dbReference>
<evidence type="ECO:0000313" key="2">
    <source>
        <dbReference type="Proteomes" id="UP000548632"/>
    </source>
</evidence>
<reference evidence="1 2" key="1">
    <citation type="journal article" date="2020" name="Arch. Microbiol.">
        <title>The genome sequence of the giant phototrophic gammaproteobacterium Thiospirillum jenense gives insight into its physiological properties and phylogenetic relationships.</title>
        <authorList>
            <person name="Imhoff J.F."/>
            <person name="Meyer T.E."/>
            <person name="Kyndt J.A."/>
        </authorList>
    </citation>
    <scope>NUCLEOTIDE SEQUENCE [LARGE SCALE GENOMIC DNA]</scope>
    <source>
        <strain evidence="1 2">DSM 216</strain>
    </source>
</reference>
<keyword evidence="2" id="KW-1185">Reference proteome</keyword>
<dbReference type="Proteomes" id="UP000548632">
    <property type="component" value="Unassembled WGS sequence"/>
</dbReference>
<proteinExistence type="predicted"/>
<evidence type="ECO:0000313" key="1">
    <source>
        <dbReference type="EMBL" id="MBB1125324.1"/>
    </source>
</evidence>